<dbReference type="EMBL" id="JAVIGA010000001">
    <property type="protein sequence ID" value="MDQ9124848.1"/>
    <property type="molecule type" value="Genomic_DNA"/>
</dbReference>
<sequence>MRNHPLGIYEKALPKQTSWLEKLVLAKACGFDFVEMSIDESDERLARLDWSEDERMAIVQAMQQTGIRIPTLCLSAHRRFPFGSRDSATRERARAIMVKAIKLAQDLGIRTIQLAGYDVYYEPQDSETIAHFEASLAWAVALAAGAQVMCAVEIMDTPFINAISKWKVLADKINSPWFTVYPDIGNLTAWGNDVDSELSCGIDQIAAIHLKDTYPVTADAPGQFRDVPFGDGCVDFVGLFTTLQRLNYRGTFLIEMWTEKSPQPMLDIIHARQWIEEQMRLAGWQDERSSMIIPREPVLN</sequence>
<proteinExistence type="predicted"/>
<organism evidence="4 5">
    <name type="scientific">Serratia fonticola</name>
    <dbReference type="NCBI Taxonomy" id="47917"/>
    <lineage>
        <taxon>Bacteria</taxon>
        <taxon>Pseudomonadati</taxon>
        <taxon>Pseudomonadota</taxon>
        <taxon>Gammaproteobacteria</taxon>
        <taxon>Enterobacterales</taxon>
        <taxon>Yersiniaceae</taxon>
        <taxon>Serratia</taxon>
    </lineage>
</organism>
<dbReference type="InterPro" id="IPR036237">
    <property type="entry name" value="Xyl_isomerase-like_sf"/>
</dbReference>
<evidence type="ECO:0000256" key="2">
    <source>
        <dbReference type="NCBIfam" id="TIGR00542"/>
    </source>
</evidence>
<dbReference type="GO" id="GO:0019852">
    <property type="term" value="P:L-ascorbic acid metabolic process"/>
    <property type="evidence" value="ECO:0007669"/>
    <property type="project" value="TreeGrafter"/>
</dbReference>
<protein>
    <recommendedName>
        <fullName evidence="2">L-ribulose-5-phosphate 3-epimerase</fullName>
    </recommendedName>
</protein>
<keyword evidence="1" id="KW-0413">Isomerase</keyword>
<dbReference type="AlphaFoldDB" id="A0AAJ1Y6Y7"/>
<dbReference type="NCBIfam" id="NF009689">
    <property type="entry name" value="PRK13210.1"/>
    <property type="match status" value="1"/>
</dbReference>
<dbReference type="PANTHER" id="PTHR43489">
    <property type="entry name" value="ISOMERASE"/>
    <property type="match status" value="1"/>
</dbReference>
<comment type="caution">
    <text evidence="4">The sequence shown here is derived from an EMBL/GenBank/DDBJ whole genome shotgun (WGS) entry which is preliminary data.</text>
</comment>
<name>A0AAJ1Y6Y7_SERFO</name>
<evidence type="ECO:0000313" key="5">
    <source>
        <dbReference type="Proteomes" id="UP001224622"/>
    </source>
</evidence>
<dbReference type="Gene3D" id="3.20.20.150">
    <property type="entry name" value="Divalent-metal-dependent TIM barrel enzymes"/>
    <property type="match status" value="1"/>
</dbReference>
<dbReference type="GO" id="GO:0016861">
    <property type="term" value="F:intramolecular oxidoreductase activity, interconverting aldoses and ketoses"/>
    <property type="evidence" value="ECO:0007669"/>
    <property type="project" value="InterPro"/>
</dbReference>
<dbReference type="InterPro" id="IPR004560">
    <property type="entry name" value="L-Ru-5P_3-Epase"/>
</dbReference>
<gene>
    <name evidence="4" type="ORF">RDT67_00225</name>
</gene>
<evidence type="ECO:0000259" key="3">
    <source>
        <dbReference type="Pfam" id="PF01261"/>
    </source>
</evidence>
<dbReference type="InterPro" id="IPR013022">
    <property type="entry name" value="Xyl_isomerase-like_TIM-brl"/>
</dbReference>
<dbReference type="NCBIfam" id="NF009688">
    <property type="entry name" value="PRK13209.1"/>
    <property type="match status" value="1"/>
</dbReference>
<dbReference type="InterPro" id="IPR050417">
    <property type="entry name" value="Sugar_Epim/Isomerase"/>
</dbReference>
<dbReference type="Pfam" id="PF01261">
    <property type="entry name" value="AP_endonuc_2"/>
    <property type="match status" value="1"/>
</dbReference>
<feature type="domain" description="Xylose isomerase-like TIM barrel" evidence="3">
    <location>
        <begin position="25"/>
        <end position="277"/>
    </location>
</feature>
<accession>A0AAJ1Y6Y7</accession>
<evidence type="ECO:0000256" key="1">
    <source>
        <dbReference type="ARBA" id="ARBA00023235"/>
    </source>
</evidence>
<reference evidence="4" key="1">
    <citation type="submission" date="2023-08" db="EMBL/GenBank/DDBJ databases">
        <title>The Comparative Genomic Analysis of Yersiniaceae from Polar Regions.</title>
        <authorList>
            <person name="Goncharov A."/>
            <person name="Aslanov B."/>
            <person name="Kolodzhieva V."/>
            <person name="Azarov D."/>
            <person name="Mochov A."/>
            <person name="Lebedeva E."/>
        </authorList>
    </citation>
    <scope>NUCLEOTIDE SEQUENCE</scope>
    <source>
        <strain evidence="4">Vf</strain>
    </source>
</reference>
<dbReference type="Proteomes" id="UP001224622">
    <property type="component" value="Unassembled WGS sequence"/>
</dbReference>
<evidence type="ECO:0000313" key="4">
    <source>
        <dbReference type="EMBL" id="MDQ9124848.1"/>
    </source>
</evidence>
<dbReference type="SUPFAM" id="SSF51658">
    <property type="entry name" value="Xylose isomerase-like"/>
    <property type="match status" value="1"/>
</dbReference>
<dbReference type="RefSeq" id="WP_309046382.1">
    <property type="nucleotide sequence ID" value="NZ_JAVIGA010000001.1"/>
</dbReference>
<dbReference type="PANTHER" id="PTHR43489:SF1">
    <property type="entry name" value="L-RIBULOSE-5-PHOSPHATE 3-EPIMERASE SGBU-RELATED"/>
    <property type="match status" value="1"/>
</dbReference>
<dbReference type="NCBIfam" id="TIGR00542">
    <property type="entry name" value="hxl6Piso_put"/>
    <property type="match status" value="1"/>
</dbReference>
<dbReference type="GO" id="GO:0034015">
    <property type="term" value="F:L-ribulose-5-phosphate 3-epimerase activity"/>
    <property type="evidence" value="ECO:0007669"/>
    <property type="project" value="TreeGrafter"/>
</dbReference>